<proteinExistence type="predicted"/>
<evidence type="ECO:0000256" key="1">
    <source>
        <dbReference type="SAM" id="MobiDB-lite"/>
    </source>
</evidence>
<dbReference type="PANTHER" id="PTHR13621">
    <property type="entry name" value="PROLINE-RICH PROTEIN PRCC"/>
    <property type="match status" value="1"/>
</dbReference>
<feature type="region of interest" description="Disordered" evidence="1">
    <location>
        <begin position="206"/>
        <end position="225"/>
    </location>
</feature>
<evidence type="ECO:0008006" key="4">
    <source>
        <dbReference type="Google" id="ProtNLM"/>
    </source>
</evidence>
<dbReference type="EMBL" id="JAWJWF010000001">
    <property type="protein sequence ID" value="KAK6640691.1"/>
    <property type="molecule type" value="Genomic_DNA"/>
</dbReference>
<feature type="region of interest" description="Disordered" evidence="1">
    <location>
        <begin position="1"/>
        <end position="53"/>
    </location>
</feature>
<protein>
    <recommendedName>
        <fullName evidence="4">Proline-rich protein PRCC</fullName>
    </recommendedName>
</protein>
<feature type="compositionally biased region" description="Polar residues" evidence="1">
    <location>
        <begin position="206"/>
        <end position="218"/>
    </location>
</feature>
<accession>A0ABR1BB67</accession>
<dbReference type="InterPro" id="IPR018800">
    <property type="entry name" value="PRCC"/>
</dbReference>
<keyword evidence="3" id="KW-1185">Reference proteome</keyword>
<organism evidence="2 3">
    <name type="scientific">Polyplax serrata</name>
    <name type="common">Common mouse louse</name>
    <dbReference type="NCBI Taxonomy" id="468196"/>
    <lineage>
        <taxon>Eukaryota</taxon>
        <taxon>Metazoa</taxon>
        <taxon>Ecdysozoa</taxon>
        <taxon>Arthropoda</taxon>
        <taxon>Hexapoda</taxon>
        <taxon>Insecta</taxon>
        <taxon>Pterygota</taxon>
        <taxon>Neoptera</taxon>
        <taxon>Paraneoptera</taxon>
        <taxon>Psocodea</taxon>
        <taxon>Troctomorpha</taxon>
        <taxon>Phthiraptera</taxon>
        <taxon>Anoplura</taxon>
        <taxon>Polyplacidae</taxon>
        <taxon>Polyplax</taxon>
    </lineage>
</organism>
<feature type="region of interest" description="Disordered" evidence="1">
    <location>
        <begin position="306"/>
        <end position="341"/>
    </location>
</feature>
<name>A0ABR1BB67_POLSC</name>
<feature type="compositionally biased region" description="Basic and acidic residues" evidence="1">
    <location>
        <begin position="306"/>
        <end position="320"/>
    </location>
</feature>
<dbReference type="PANTHER" id="PTHR13621:SF2">
    <property type="entry name" value="PROLINE-RICH PROTEIN PRCC"/>
    <property type="match status" value="1"/>
</dbReference>
<evidence type="ECO:0000313" key="3">
    <source>
        <dbReference type="Proteomes" id="UP001359485"/>
    </source>
</evidence>
<gene>
    <name evidence="2" type="ORF">RUM44_012388</name>
</gene>
<comment type="caution">
    <text evidence="2">The sequence shown here is derived from an EMBL/GenBank/DDBJ whole genome shotgun (WGS) entry which is preliminary data.</text>
</comment>
<reference evidence="2 3" key="1">
    <citation type="submission" date="2023-09" db="EMBL/GenBank/DDBJ databases">
        <title>Genomes of two closely related lineages of the louse Polyplax serrata with different host specificities.</title>
        <authorList>
            <person name="Martinu J."/>
            <person name="Tarabai H."/>
            <person name="Stefka J."/>
            <person name="Hypsa V."/>
        </authorList>
    </citation>
    <scope>NUCLEOTIDE SEQUENCE [LARGE SCALE GENOMIC DNA]</scope>
    <source>
        <strain evidence="2">98ZLc_SE</strain>
    </source>
</reference>
<evidence type="ECO:0000313" key="2">
    <source>
        <dbReference type="EMBL" id="KAK6640691.1"/>
    </source>
</evidence>
<feature type="compositionally biased region" description="Acidic residues" evidence="1">
    <location>
        <begin position="10"/>
        <end position="21"/>
    </location>
</feature>
<dbReference type="Proteomes" id="UP001359485">
    <property type="component" value="Unassembled WGS sequence"/>
</dbReference>
<sequence>MPLVDYAASSDEEEDGNDEESGVQAPVKLVEQKQGKLGCQGAKVQNTPGDNDDSVFSALPRPSANPLLLMDDNALSKLLLNKKPTLGKDKKSETVKISVPSVRDFKDEEDQVKSKKIKMDVKGSGLFSILPPPKNAAVKQTAFVPQSVSNSVHKKSTQDAINKYLKKSAKVEMKLPIEAELNEDDEEIPVGGSFFGTFLSESSSTSQVDNTNVASNNEPIPPYSGVDISTESYQYVYPSNEGTSNYQVPEDNSNMYQPIEGEQAQESSSLELDEKALQILCGGKKKRQQTPMNIIDLSGEEIMPDSKEWLMKQFSEEKRGRGSSHRKSNGPSSQQRRKHQITYLAFQAKEQELELQNQWANNRMSRRQTQSKYGF</sequence>
<dbReference type="Pfam" id="PF10253">
    <property type="entry name" value="PRCC"/>
    <property type="match status" value="1"/>
</dbReference>